<dbReference type="InterPro" id="IPR036388">
    <property type="entry name" value="WH-like_DNA-bd_sf"/>
</dbReference>
<evidence type="ECO:0000256" key="1">
    <source>
        <dbReference type="ARBA" id="ARBA00022763"/>
    </source>
</evidence>
<dbReference type="Proteomes" id="UP000304912">
    <property type="component" value="Chromosome"/>
</dbReference>
<evidence type="ECO:0000313" key="3">
    <source>
        <dbReference type="EMBL" id="QCZ95078.1"/>
    </source>
</evidence>
<evidence type="ECO:0000259" key="2">
    <source>
        <dbReference type="Pfam" id="PF01035"/>
    </source>
</evidence>
<dbReference type="PANTHER" id="PTHR42942:SF1">
    <property type="entry name" value="ALKYLTRANSFERASE-LIKE PROTEIN 1"/>
    <property type="match status" value="1"/>
</dbReference>
<protein>
    <submittedName>
        <fullName evidence="3">MGMT family protein</fullName>
    </submittedName>
</protein>
<gene>
    <name evidence="3" type="ORF">FBQ74_17060</name>
</gene>
<proteinExistence type="predicted"/>
<feature type="domain" description="Methylated-DNA-[protein]-cysteine S-methyltransferase DNA binding" evidence="2">
    <location>
        <begin position="7"/>
        <end position="85"/>
    </location>
</feature>
<dbReference type="InterPro" id="IPR052520">
    <property type="entry name" value="ATL_DNA_repair"/>
</dbReference>
<evidence type="ECO:0000313" key="4">
    <source>
        <dbReference type="Proteomes" id="UP000304912"/>
    </source>
</evidence>
<dbReference type="KEGG" id="salk:FBQ74_17060"/>
<dbReference type="EMBL" id="CP039852">
    <property type="protein sequence ID" value="QCZ95078.1"/>
    <property type="molecule type" value="Genomic_DNA"/>
</dbReference>
<reference evidence="3 4" key="1">
    <citation type="submission" date="2019-04" db="EMBL/GenBank/DDBJ databases">
        <title>Salinimonas iocasae sp. nov., a halophilic bacterium isolated from the outer tube casing of tubeworms in Okinawa Trough.</title>
        <authorList>
            <person name="Zhang H."/>
            <person name="Wang H."/>
            <person name="Li C."/>
        </authorList>
    </citation>
    <scope>NUCLEOTIDE SEQUENCE [LARGE SCALE GENOMIC DNA]</scope>
    <source>
        <strain evidence="3 4">KX18D6</strain>
    </source>
</reference>
<keyword evidence="4" id="KW-1185">Reference proteome</keyword>
<dbReference type="AlphaFoldDB" id="A0A5B7YHU8"/>
<sequence length="112" mass="12051">MPQCAGHQQIYHVVSLIPSGCVASYGQVADLAGLPGRARLVGRLLKTTPSSLSLPWHRVVKSDGRIAVDGNSAVTQKDALLAEGVVVTGNKVNMQRFRWQPSLHLMLHELSG</sequence>
<keyword evidence="1" id="KW-0227">DNA damage</keyword>
<dbReference type="InterPro" id="IPR014048">
    <property type="entry name" value="MethylDNA_cys_MeTrfase_DNA-bd"/>
</dbReference>
<dbReference type="Gene3D" id="1.10.10.10">
    <property type="entry name" value="Winged helix-like DNA-binding domain superfamily/Winged helix DNA-binding domain"/>
    <property type="match status" value="1"/>
</dbReference>
<name>A0A5B7YHU8_9ALTE</name>
<dbReference type="SUPFAM" id="SSF46767">
    <property type="entry name" value="Methylated DNA-protein cysteine methyltransferase, C-terminal domain"/>
    <property type="match status" value="1"/>
</dbReference>
<organism evidence="3 4">
    <name type="scientific">Salinimonas iocasae</name>
    <dbReference type="NCBI Taxonomy" id="2572577"/>
    <lineage>
        <taxon>Bacteria</taxon>
        <taxon>Pseudomonadati</taxon>
        <taxon>Pseudomonadota</taxon>
        <taxon>Gammaproteobacteria</taxon>
        <taxon>Alteromonadales</taxon>
        <taxon>Alteromonadaceae</taxon>
        <taxon>Alteromonas/Salinimonas group</taxon>
        <taxon>Salinimonas</taxon>
    </lineage>
</organism>
<dbReference type="RefSeq" id="WP_139757808.1">
    <property type="nucleotide sequence ID" value="NZ_CP039852.1"/>
</dbReference>
<dbReference type="GO" id="GO:0006281">
    <property type="term" value="P:DNA repair"/>
    <property type="evidence" value="ECO:0007669"/>
    <property type="project" value="InterPro"/>
</dbReference>
<dbReference type="Pfam" id="PF01035">
    <property type="entry name" value="DNA_binding_1"/>
    <property type="match status" value="1"/>
</dbReference>
<dbReference type="InterPro" id="IPR036217">
    <property type="entry name" value="MethylDNA_cys_MeTrfase_DNAb"/>
</dbReference>
<dbReference type="PANTHER" id="PTHR42942">
    <property type="entry name" value="6-O-METHYLGUANINE DNA METHYLTRANSFERASE"/>
    <property type="match status" value="1"/>
</dbReference>
<dbReference type="GO" id="GO:0003824">
    <property type="term" value="F:catalytic activity"/>
    <property type="evidence" value="ECO:0007669"/>
    <property type="project" value="InterPro"/>
</dbReference>
<accession>A0A5B7YHU8</accession>
<dbReference type="OrthoDB" id="9132167at2"/>
<dbReference type="CDD" id="cd06445">
    <property type="entry name" value="ATase"/>
    <property type="match status" value="1"/>
</dbReference>